<evidence type="ECO:0000313" key="2">
    <source>
        <dbReference type="Proteomes" id="UP000012073"/>
    </source>
</evidence>
<protein>
    <submittedName>
        <fullName evidence="1">Uncharacterized protein</fullName>
    </submittedName>
</protein>
<dbReference type="RefSeq" id="XP_005718806.1">
    <property type="nucleotide sequence ID" value="XM_005718749.1"/>
</dbReference>
<dbReference type="EMBL" id="HG001975">
    <property type="protein sequence ID" value="CDF38901.1"/>
    <property type="molecule type" value="Genomic_DNA"/>
</dbReference>
<sequence>MKRRSIFDNEAYAHCTAVAAFVPDGAQVKLAYRGSSVGMSADGRHVMSAPWDETMSVWDVDRGITLRSGWAEGWQDITDRIMWTADMGTVSYTG</sequence>
<reference evidence="2" key="1">
    <citation type="journal article" date="2013" name="Proc. Natl. Acad. Sci. U.S.A.">
        <title>Genome structure and metabolic features in the red seaweed Chondrus crispus shed light on evolution of the Archaeplastida.</title>
        <authorList>
            <person name="Collen J."/>
            <person name="Porcel B."/>
            <person name="Carre W."/>
            <person name="Ball S.G."/>
            <person name="Chaparro C."/>
            <person name="Tonon T."/>
            <person name="Barbeyron T."/>
            <person name="Michel G."/>
            <person name="Noel B."/>
            <person name="Valentin K."/>
            <person name="Elias M."/>
            <person name="Artiguenave F."/>
            <person name="Arun A."/>
            <person name="Aury J.M."/>
            <person name="Barbosa-Neto J.F."/>
            <person name="Bothwell J.H."/>
            <person name="Bouget F.Y."/>
            <person name="Brillet L."/>
            <person name="Cabello-Hurtado F."/>
            <person name="Capella-Gutierrez S."/>
            <person name="Charrier B."/>
            <person name="Cladiere L."/>
            <person name="Cock J.M."/>
            <person name="Coelho S.M."/>
            <person name="Colleoni C."/>
            <person name="Czjzek M."/>
            <person name="Da Silva C."/>
            <person name="Delage L."/>
            <person name="Denoeud F."/>
            <person name="Deschamps P."/>
            <person name="Dittami S.M."/>
            <person name="Gabaldon T."/>
            <person name="Gachon C.M."/>
            <person name="Groisillier A."/>
            <person name="Herve C."/>
            <person name="Jabbari K."/>
            <person name="Katinka M."/>
            <person name="Kloareg B."/>
            <person name="Kowalczyk N."/>
            <person name="Labadie K."/>
            <person name="Leblanc C."/>
            <person name="Lopez P.J."/>
            <person name="McLachlan D.H."/>
            <person name="Meslet-Cladiere L."/>
            <person name="Moustafa A."/>
            <person name="Nehr Z."/>
            <person name="Nyvall Collen P."/>
            <person name="Panaud O."/>
            <person name="Partensky F."/>
            <person name="Poulain J."/>
            <person name="Rensing S.A."/>
            <person name="Rousvoal S."/>
            <person name="Samson G."/>
            <person name="Symeonidi A."/>
            <person name="Weissenbach J."/>
            <person name="Zambounis A."/>
            <person name="Wincker P."/>
            <person name="Boyen C."/>
        </authorList>
    </citation>
    <scope>NUCLEOTIDE SEQUENCE [LARGE SCALE GENOMIC DNA]</scope>
    <source>
        <strain evidence="2">cv. Stackhouse</strain>
    </source>
</reference>
<dbReference type="KEGG" id="ccp:CHC_T00006390001"/>
<dbReference type="Proteomes" id="UP000012073">
    <property type="component" value="Unassembled WGS sequence"/>
</dbReference>
<keyword evidence="2" id="KW-1185">Reference proteome</keyword>
<dbReference type="PhylomeDB" id="R7QN46"/>
<name>R7QN46_CHOCR</name>
<proteinExistence type="predicted"/>
<dbReference type="Gramene" id="CDF38901">
    <property type="protein sequence ID" value="CDF38901"/>
    <property type="gene ID" value="CHC_T00006390001"/>
</dbReference>
<evidence type="ECO:0000313" key="1">
    <source>
        <dbReference type="EMBL" id="CDF38901.1"/>
    </source>
</evidence>
<organism evidence="1 2">
    <name type="scientific">Chondrus crispus</name>
    <name type="common">Carrageen Irish moss</name>
    <name type="synonym">Polymorpha crispa</name>
    <dbReference type="NCBI Taxonomy" id="2769"/>
    <lineage>
        <taxon>Eukaryota</taxon>
        <taxon>Rhodophyta</taxon>
        <taxon>Florideophyceae</taxon>
        <taxon>Rhodymeniophycidae</taxon>
        <taxon>Gigartinales</taxon>
        <taxon>Gigartinaceae</taxon>
        <taxon>Chondrus</taxon>
    </lineage>
</organism>
<accession>R7QN46</accession>
<dbReference type="GeneID" id="17326520"/>
<dbReference type="AlphaFoldDB" id="R7QN46"/>
<dbReference type="OrthoDB" id="3267146at2759"/>
<gene>
    <name evidence="1" type="ORF">CHC_T00006390001</name>
</gene>